<dbReference type="OrthoDB" id="424220at2759"/>
<proteinExistence type="predicted"/>
<dbReference type="GO" id="GO:0016567">
    <property type="term" value="P:protein ubiquitination"/>
    <property type="evidence" value="ECO:0007669"/>
    <property type="project" value="InterPro"/>
</dbReference>
<dbReference type="AlphaFoldDB" id="A0A5J4WDW8"/>
<dbReference type="CDD" id="cd00590">
    <property type="entry name" value="RRM_SF"/>
    <property type="match status" value="2"/>
</dbReference>
<dbReference type="SUPFAM" id="SSF54928">
    <property type="entry name" value="RNA-binding domain, RBD"/>
    <property type="match status" value="1"/>
</dbReference>
<dbReference type="Pfam" id="PF00076">
    <property type="entry name" value="RRM_1"/>
    <property type="match status" value="1"/>
</dbReference>
<organism evidence="4 5">
    <name type="scientific">Streblomastix strix</name>
    <dbReference type="NCBI Taxonomy" id="222440"/>
    <lineage>
        <taxon>Eukaryota</taxon>
        <taxon>Metamonada</taxon>
        <taxon>Preaxostyla</taxon>
        <taxon>Oxymonadida</taxon>
        <taxon>Streblomastigidae</taxon>
        <taxon>Streblomastix</taxon>
    </lineage>
</organism>
<feature type="region of interest" description="Disordered" evidence="2">
    <location>
        <begin position="84"/>
        <end position="111"/>
    </location>
</feature>
<evidence type="ECO:0000256" key="1">
    <source>
        <dbReference type="SAM" id="Coils"/>
    </source>
</evidence>
<gene>
    <name evidence="4" type="ORF">EZS28_011348</name>
</gene>
<dbReference type="Proteomes" id="UP000324800">
    <property type="component" value="Unassembled WGS sequence"/>
</dbReference>
<dbReference type="EMBL" id="SNRW01002332">
    <property type="protein sequence ID" value="KAA6393128.1"/>
    <property type="molecule type" value="Genomic_DNA"/>
</dbReference>
<dbReference type="PANTHER" id="PTHR46573:SF1">
    <property type="entry name" value="WD REPEAT, SAM AND U-BOX DOMAIN-CONTAINING PROTEIN 1"/>
    <property type="match status" value="1"/>
</dbReference>
<accession>A0A5J4WDW8</accession>
<dbReference type="PANTHER" id="PTHR46573">
    <property type="entry name" value="WD REPEAT, SAM AND U-BOX DOMAIN-CONTAINING PROTEIN 1"/>
    <property type="match status" value="1"/>
</dbReference>
<dbReference type="PROSITE" id="PS51698">
    <property type="entry name" value="U_BOX"/>
    <property type="match status" value="1"/>
</dbReference>
<comment type="caution">
    <text evidence="4">The sequence shown here is derived from an EMBL/GenBank/DDBJ whole genome shotgun (WGS) entry which is preliminary data.</text>
</comment>
<dbReference type="InterPro" id="IPR035979">
    <property type="entry name" value="RBD_domain_sf"/>
</dbReference>
<keyword evidence="1" id="KW-0175">Coiled coil</keyword>
<dbReference type="InterPro" id="IPR052085">
    <property type="entry name" value="WD-SAM-U-box"/>
</dbReference>
<evidence type="ECO:0000313" key="5">
    <source>
        <dbReference type="Proteomes" id="UP000324800"/>
    </source>
</evidence>
<dbReference type="InterPro" id="IPR003613">
    <property type="entry name" value="Ubox_domain"/>
</dbReference>
<dbReference type="GO" id="GO:0004842">
    <property type="term" value="F:ubiquitin-protein transferase activity"/>
    <property type="evidence" value="ECO:0007669"/>
    <property type="project" value="InterPro"/>
</dbReference>
<evidence type="ECO:0000313" key="4">
    <source>
        <dbReference type="EMBL" id="KAA6393128.1"/>
    </source>
</evidence>
<evidence type="ECO:0000259" key="3">
    <source>
        <dbReference type="PROSITE" id="PS51698"/>
    </source>
</evidence>
<feature type="domain" description="U-box" evidence="3">
    <location>
        <begin position="322"/>
        <end position="396"/>
    </location>
</feature>
<dbReference type="SMART" id="SM00504">
    <property type="entry name" value="Ubox"/>
    <property type="match status" value="1"/>
</dbReference>
<dbReference type="CDD" id="cd16655">
    <property type="entry name" value="RING-Ubox_WDSUB1-like"/>
    <property type="match status" value="1"/>
</dbReference>
<protein>
    <recommendedName>
        <fullName evidence="3">U-box domain-containing protein</fullName>
    </recommendedName>
</protein>
<dbReference type="GO" id="GO:0003723">
    <property type="term" value="F:RNA binding"/>
    <property type="evidence" value="ECO:0007669"/>
    <property type="project" value="InterPro"/>
</dbReference>
<reference evidence="4 5" key="1">
    <citation type="submission" date="2019-03" db="EMBL/GenBank/DDBJ databases">
        <title>Single cell metagenomics reveals metabolic interactions within the superorganism composed of flagellate Streblomastix strix and complex community of Bacteroidetes bacteria on its surface.</title>
        <authorList>
            <person name="Treitli S.C."/>
            <person name="Kolisko M."/>
            <person name="Husnik F."/>
            <person name="Keeling P."/>
            <person name="Hampl V."/>
        </authorList>
    </citation>
    <scope>NUCLEOTIDE SEQUENCE [LARGE SCALE GENOMIC DNA]</scope>
    <source>
        <strain evidence="4">ST1C</strain>
    </source>
</reference>
<dbReference type="InterPro" id="IPR000504">
    <property type="entry name" value="RRM_dom"/>
</dbReference>
<sequence length="397" mass="45787">MFEPTKVVIQPDPNSLNEQFMAIVEFETEESANQALFLANGWQLDGVEITAEVANGDVYQQFQLILHPRGPQLQVQPSLQITQSFSSSSSSSQSPQQTQIPNQNSHSDSHNNSSYFVVLRNLNPETTTANISSILMGYNPKCITIQNDQLSLYGQMMATVTFETADLASRAQNHANGTFLKGSTISAEVETIRTANEKQRIAEQQKKESDERLRIVESQKQQFEYKIIEFENKIRSIEHDKRDSDHRARVYEERARNEQQLRIEAEEKLQISQERVSELEEQVQILESELKMRIQQEKECMKQSKNEPAFRDLLKVMSFEEEQAEGFICPITQQLMIDPVFAQDGNLYEREAIAEWVKRKGTSPLTREAMTNDFYPDADLKLRIDQYRELHPERQSN</sequence>
<feature type="coiled-coil region" evidence="1">
    <location>
        <begin position="248"/>
        <end position="296"/>
    </location>
</feature>
<dbReference type="Gene3D" id="3.30.40.10">
    <property type="entry name" value="Zinc/RING finger domain, C3HC4 (zinc finger)"/>
    <property type="match status" value="1"/>
</dbReference>
<name>A0A5J4WDW8_9EUKA</name>
<evidence type="ECO:0000256" key="2">
    <source>
        <dbReference type="SAM" id="MobiDB-lite"/>
    </source>
</evidence>
<dbReference type="InterPro" id="IPR012677">
    <property type="entry name" value="Nucleotide-bd_a/b_plait_sf"/>
</dbReference>
<dbReference type="Gene3D" id="3.30.70.330">
    <property type="match status" value="1"/>
</dbReference>
<dbReference type="Pfam" id="PF04564">
    <property type="entry name" value="U-box"/>
    <property type="match status" value="1"/>
</dbReference>
<dbReference type="InterPro" id="IPR013083">
    <property type="entry name" value="Znf_RING/FYVE/PHD"/>
</dbReference>
<dbReference type="SUPFAM" id="SSF57850">
    <property type="entry name" value="RING/U-box"/>
    <property type="match status" value="1"/>
</dbReference>